<dbReference type="RefSeq" id="WP_212708601.1">
    <property type="nucleotide sequence ID" value="NZ_BAAAFW010000014.1"/>
</dbReference>
<evidence type="ECO:0000259" key="1">
    <source>
        <dbReference type="Pfam" id="PF02627"/>
    </source>
</evidence>
<comment type="caution">
    <text evidence="2">The sequence shown here is derived from an EMBL/GenBank/DDBJ whole genome shotgun (WGS) entry which is preliminary data.</text>
</comment>
<dbReference type="InterPro" id="IPR010195">
    <property type="entry name" value="Uncharacterised_peroxidase-rel"/>
</dbReference>
<gene>
    <name evidence="2" type="ORF">ACFP73_11450</name>
</gene>
<dbReference type="NCBIfam" id="TIGR04030">
    <property type="entry name" value="perox_Avi_7169"/>
    <property type="match status" value="1"/>
</dbReference>
<proteinExistence type="predicted"/>
<dbReference type="NCBIfam" id="TIGR01926">
    <property type="entry name" value="peroxid_rel"/>
    <property type="match status" value="1"/>
</dbReference>
<dbReference type="InterPro" id="IPR003779">
    <property type="entry name" value="CMD-like"/>
</dbReference>
<dbReference type="PANTHER" id="PTHR35446">
    <property type="entry name" value="SI:CH211-175M2.5"/>
    <property type="match status" value="1"/>
</dbReference>
<dbReference type="SUPFAM" id="SSF69118">
    <property type="entry name" value="AhpD-like"/>
    <property type="match status" value="2"/>
</dbReference>
<reference evidence="3" key="1">
    <citation type="journal article" date="2019" name="Int. J. Syst. Evol. Microbiol.">
        <title>The Global Catalogue of Microorganisms (GCM) 10K type strain sequencing project: providing services to taxonomists for standard genome sequencing and annotation.</title>
        <authorList>
            <consortium name="The Broad Institute Genomics Platform"/>
            <consortium name="The Broad Institute Genome Sequencing Center for Infectious Disease"/>
            <person name="Wu L."/>
            <person name="Ma J."/>
        </authorList>
    </citation>
    <scope>NUCLEOTIDE SEQUENCE [LARGE SCALE GENOMIC DNA]</scope>
    <source>
        <strain evidence="3">CGMCC 4.1530</strain>
    </source>
</reference>
<dbReference type="InterPro" id="IPR023923">
    <property type="entry name" value="AhpD_Avi7169"/>
</dbReference>
<dbReference type="Gene3D" id="1.20.1290.10">
    <property type="entry name" value="AhpD-like"/>
    <property type="match status" value="2"/>
</dbReference>
<name>A0ABW1VS44_9GAMM</name>
<dbReference type="PANTHER" id="PTHR35446:SF2">
    <property type="entry name" value="CARBOXYMUCONOLACTONE DECARBOXYLASE-LIKE DOMAIN-CONTAINING PROTEIN"/>
    <property type="match status" value="1"/>
</dbReference>
<accession>A0ABW1VS44</accession>
<dbReference type="InterPro" id="IPR004675">
    <property type="entry name" value="AhpD_core"/>
</dbReference>
<feature type="domain" description="Carboxymuconolactone decarboxylase-like" evidence="1">
    <location>
        <begin position="229"/>
        <end position="290"/>
    </location>
</feature>
<organism evidence="2 3">
    <name type="scientific">Tatumella punctata</name>
    <dbReference type="NCBI Taxonomy" id="399969"/>
    <lineage>
        <taxon>Bacteria</taxon>
        <taxon>Pseudomonadati</taxon>
        <taxon>Pseudomonadota</taxon>
        <taxon>Gammaproteobacteria</taxon>
        <taxon>Enterobacterales</taxon>
        <taxon>Erwiniaceae</taxon>
        <taxon>Tatumella</taxon>
    </lineage>
</organism>
<evidence type="ECO:0000313" key="3">
    <source>
        <dbReference type="Proteomes" id="UP001596215"/>
    </source>
</evidence>
<evidence type="ECO:0000313" key="2">
    <source>
        <dbReference type="EMBL" id="MFC6362702.1"/>
    </source>
</evidence>
<dbReference type="Proteomes" id="UP001596215">
    <property type="component" value="Unassembled WGS sequence"/>
</dbReference>
<dbReference type="InterPro" id="IPR029032">
    <property type="entry name" value="AhpD-like"/>
</dbReference>
<dbReference type="NCBIfam" id="TIGR00778">
    <property type="entry name" value="ahpD_dom"/>
    <property type="match status" value="1"/>
</dbReference>
<keyword evidence="3" id="KW-1185">Reference proteome</keyword>
<protein>
    <submittedName>
        <fullName evidence="2">Alkylhydroperoxidase domain protein</fullName>
    </submittedName>
</protein>
<dbReference type="Pfam" id="PF02627">
    <property type="entry name" value="CMD"/>
    <property type="match status" value="1"/>
</dbReference>
<dbReference type="EMBL" id="JBHSUC010000014">
    <property type="protein sequence ID" value="MFC6362702.1"/>
    <property type="molecule type" value="Genomic_DNA"/>
</dbReference>
<sequence>MSENYDVVQYLAGISAGSELAKSRVIRQQATEHTQGSYQALFSRGSDDFPLALRTLIAAQVAAWHQLTALQQHYASLSPAAQPSAALTAALSFARRLTFEPVACGPDDIQHLQQAGWQTDTIVTLAQLIAFVSFQSRLISGFRLLADHQAPSAGEPNPPVCAGRWHTHPQTQQQQPAPVAFTQKTLGWEPWLAPKPLTEFTPQQQEILTGFGHQNSAYFRLLGRDLPVLEQRTLTDKGIFYTPGGLPRAERELAAAVTSKVNGCIYCASVHARKASQLSKKRDEVALLLQVQPGDPLSAGQSERWQAEIEAVAALSLTPPQLTATHLRTLSDLSLPVLEITDLIQSAAFFAWANRLMLTLGEPFILPQNAETAAR</sequence>